<dbReference type="RefSeq" id="WP_021757377.1">
    <property type="nucleotide sequence ID" value="NZ_JACHVP010000003.1"/>
</dbReference>
<feature type="transmembrane region" description="Helical" evidence="7">
    <location>
        <begin position="26"/>
        <end position="48"/>
    </location>
</feature>
<sequence length="245" mass="26447">MDADDQPDAPATQHEQLRQAARISRFWPVISASVAVLLVLGLGAIIAFRPTEPFSLDLEWMQEIVEHRSPFWLGPALFFNYAGGGIVGSAVIPVVIVLLLLAFRRPWGALFFASASILSVVLVQVLKHTVGRARPTEILVNADAGSFPSGHTANAATMVVVLAILFPRVWVWCLGVAWALLMAVSRTYLGAHWMSDTVGGLLLGAAVAVIVWAPLAYRLARERTLPHPFLRSRAPGTPSSTSPTP</sequence>
<dbReference type="Gene3D" id="1.20.144.10">
    <property type="entry name" value="Phosphatidic acid phosphatase type 2/haloperoxidase"/>
    <property type="match status" value="2"/>
</dbReference>
<comment type="caution">
    <text evidence="9">The sequence shown here is derived from an EMBL/GenBank/DDBJ whole genome shotgun (WGS) entry which is preliminary data.</text>
</comment>
<evidence type="ECO:0000256" key="6">
    <source>
        <dbReference type="ARBA" id="ARBA00023136"/>
    </source>
</evidence>
<dbReference type="EC" id="3.6.1.27" evidence="9"/>
<protein>
    <submittedName>
        <fullName evidence="9">Undecaprenyl-diphosphatase</fullName>
        <ecNumber evidence="9">3.6.1.27</ecNumber>
    </submittedName>
</protein>
<dbReference type="EMBL" id="JACHVP010000003">
    <property type="protein sequence ID" value="MBB2968436.1"/>
    <property type="molecule type" value="Genomic_DNA"/>
</dbReference>
<evidence type="ECO:0000256" key="7">
    <source>
        <dbReference type="SAM" id="Phobius"/>
    </source>
</evidence>
<keyword evidence="4 9" id="KW-0378">Hydrolase</keyword>
<evidence type="ECO:0000256" key="3">
    <source>
        <dbReference type="ARBA" id="ARBA00022692"/>
    </source>
</evidence>
<gene>
    <name evidence="9" type="ORF">FHX33_003206</name>
</gene>
<evidence type="ECO:0000256" key="4">
    <source>
        <dbReference type="ARBA" id="ARBA00022801"/>
    </source>
</evidence>
<reference evidence="9 10" key="1">
    <citation type="submission" date="2020-08" db="EMBL/GenBank/DDBJ databases">
        <title>Sequencing the genomes of 1000 actinobacteria strains.</title>
        <authorList>
            <person name="Klenk H.-P."/>
        </authorList>
    </citation>
    <scope>NUCLEOTIDE SEQUENCE [LARGE SCALE GENOMIC DNA]</scope>
    <source>
        <strain evidence="9 10">DSM 20146</strain>
    </source>
</reference>
<dbReference type="PANTHER" id="PTHR14969:SF62">
    <property type="entry name" value="DECAPRENYLPHOSPHORYL-5-PHOSPHORIBOSE PHOSPHATASE RV3807C-RELATED"/>
    <property type="match status" value="1"/>
</dbReference>
<keyword evidence="2" id="KW-1003">Cell membrane</keyword>
<keyword evidence="3 7" id="KW-0812">Transmembrane</keyword>
<evidence type="ECO:0000256" key="1">
    <source>
        <dbReference type="ARBA" id="ARBA00004651"/>
    </source>
</evidence>
<accession>A0A7W4YJT6</accession>
<dbReference type="GO" id="GO:0005886">
    <property type="term" value="C:plasma membrane"/>
    <property type="evidence" value="ECO:0007669"/>
    <property type="project" value="UniProtKB-SubCell"/>
</dbReference>
<proteinExistence type="predicted"/>
<dbReference type="SUPFAM" id="SSF48317">
    <property type="entry name" value="Acid phosphatase/Vanadium-dependent haloperoxidase"/>
    <property type="match status" value="1"/>
</dbReference>
<dbReference type="InterPro" id="IPR036938">
    <property type="entry name" value="PAP2/HPO_sf"/>
</dbReference>
<keyword evidence="5 7" id="KW-1133">Transmembrane helix</keyword>
<feature type="transmembrane region" description="Helical" evidence="7">
    <location>
        <begin position="108"/>
        <end position="126"/>
    </location>
</feature>
<feature type="transmembrane region" description="Helical" evidence="7">
    <location>
        <begin position="201"/>
        <end position="220"/>
    </location>
</feature>
<name>A0A7W4YJT6_LEIAQ</name>
<keyword evidence="6 7" id="KW-0472">Membrane</keyword>
<dbReference type="PANTHER" id="PTHR14969">
    <property type="entry name" value="SPHINGOSINE-1-PHOSPHATE PHOSPHOHYDROLASE"/>
    <property type="match status" value="1"/>
</dbReference>
<dbReference type="Proteomes" id="UP000538196">
    <property type="component" value="Unassembled WGS sequence"/>
</dbReference>
<dbReference type="CDD" id="cd03392">
    <property type="entry name" value="PAP2_like_2"/>
    <property type="match status" value="1"/>
</dbReference>
<evidence type="ECO:0000256" key="5">
    <source>
        <dbReference type="ARBA" id="ARBA00022989"/>
    </source>
</evidence>
<feature type="transmembrane region" description="Helical" evidence="7">
    <location>
        <begin position="78"/>
        <end position="101"/>
    </location>
</feature>
<feature type="domain" description="Phosphatidic acid phosphatase type 2/haloperoxidase" evidence="8">
    <location>
        <begin position="109"/>
        <end position="212"/>
    </location>
</feature>
<keyword evidence="10" id="KW-1185">Reference proteome</keyword>
<evidence type="ECO:0000259" key="8">
    <source>
        <dbReference type="SMART" id="SM00014"/>
    </source>
</evidence>
<organism evidence="9 10">
    <name type="scientific">Leifsonia aquatica</name>
    <name type="common">Corynebacterium aquaticum</name>
    <dbReference type="NCBI Taxonomy" id="144185"/>
    <lineage>
        <taxon>Bacteria</taxon>
        <taxon>Bacillati</taxon>
        <taxon>Actinomycetota</taxon>
        <taxon>Actinomycetes</taxon>
        <taxon>Micrococcales</taxon>
        <taxon>Microbacteriaceae</taxon>
        <taxon>Leifsonia</taxon>
    </lineage>
</organism>
<dbReference type="InterPro" id="IPR000326">
    <property type="entry name" value="PAP2/HPO"/>
</dbReference>
<dbReference type="AlphaFoldDB" id="A0A7W4YJT6"/>
<dbReference type="SMART" id="SM00014">
    <property type="entry name" value="acidPPc"/>
    <property type="match status" value="1"/>
</dbReference>
<dbReference type="Pfam" id="PF01569">
    <property type="entry name" value="PAP2"/>
    <property type="match status" value="1"/>
</dbReference>
<comment type="subcellular location">
    <subcellularLocation>
        <location evidence="1">Cell membrane</location>
        <topology evidence="1">Multi-pass membrane protein</topology>
    </subcellularLocation>
</comment>
<evidence type="ECO:0000313" key="9">
    <source>
        <dbReference type="EMBL" id="MBB2968436.1"/>
    </source>
</evidence>
<dbReference type="GO" id="GO:0050380">
    <property type="term" value="F:undecaprenyl-diphosphatase activity"/>
    <property type="evidence" value="ECO:0007669"/>
    <property type="project" value="UniProtKB-EC"/>
</dbReference>
<evidence type="ECO:0000256" key="2">
    <source>
        <dbReference type="ARBA" id="ARBA00022475"/>
    </source>
</evidence>
<evidence type="ECO:0000313" key="10">
    <source>
        <dbReference type="Proteomes" id="UP000538196"/>
    </source>
</evidence>